<comment type="function">
    <text evidence="3">Catalyzes the conversion of (8S)-3',8-cyclo-7,8-dihydroguanosine 5'-triphosphate to cyclic pyranopterin monophosphate (cPMP).</text>
</comment>
<evidence type="ECO:0000313" key="7">
    <source>
        <dbReference type="Proteomes" id="UP001359886"/>
    </source>
</evidence>
<keyword evidence="7" id="KW-1185">Reference proteome</keyword>
<protein>
    <submittedName>
        <fullName evidence="6">Cyclic pyranopterin monophosphate synthase MoaC</fullName>
        <ecNumber evidence="6">4.6.1.17</ecNumber>
    </submittedName>
</protein>
<evidence type="ECO:0000256" key="2">
    <source>
        <dbReference type="ARBA" id="ARBA00023150"/>
    </source>
</evidence>
<evidence type="ECO:0000256" key="3">
    <source>
        <dbReference type="ARBA" id="ARBA00055087"/>
    </source>
</evidence>
<dbReference type="EMBL" id="JAZHOG010000017">
    <property type="protein sequence ID" value="MEJ8569717.1"/>
    <property type="molecule type" value="Genomic_DNA"/>
</dbReference>
<dbReference type="CDD" id="cd00528">
    <property type="entry name" value="MoaC"/>
    <property type="match status" value="1"/>
</dbReference>
<keyword evidence="6" id="KW-0456">Lyase</keyword>
<organism evidence="6 7">
    <name type="scientific">Elongatibacter sediminis</name>
    <dbReference type="NCBI Taxonomy" id="3119006"/>
    <lineage>
        <taxon>Bacteria</taxon>
        <taxon>Pseudomonadati</taxon>
        <taxon>Pseudomonadota</taxon>
        <taxon>Gammaproteobacteria</taxon>
        <taxon>Chromatiales</taxon>
        <taxon>Wenzhouxiangellaceae</taxon>
        <taxon>Elongatibacter</taxon>
    </lineage>
</organism>
<gene>
    <name evidence="6" type="primary">moaC</name>
    <name evidence="6" type="ORF">V3330_18965</name>
</gene>
<dbReference type="GO" id="GO:0061799">
    <property type="term" value="F:cyclic pyranopterin monophosphate synthase activity"/>
    <property type="evidence" value="ECO:0007669"/>
    <property type="project" value="UniProtKB-EC"/>
</dbReference>
<feature type="domain" description="Molybdopterin cofactor biosynthesis C (MoaC)" evidence="5">
    <location>
        <begin position="30"/>
        <end position="165"/>
    </location>
</feature>
<comment type="pathway">
    <text evidence="1">Cofactor biosynthesis; molybdopterin biosynthesis.</text>
</comment>
<dbReference type="SUPFAM" id="SSF55040">
    <property type="entry name" value="Molybdenum cofactor biosynthesis protein C, MoaC"/>
    <property type="match status" value="1"/>
</dbReference>
<dbReference type="GO" id="GO:0006777">
    <property type="term" value="P:Mo-molybdopterin cofactor biosynthetic process"/>
    <property type="evidence" value="ECO:0007669"/>
    <property type="project" value="UniProtKB-KW"/>
</dbReference>
<comment type="caution">
    <text evidence="6">The sequence shown here is derived from an EMBL/GenBank/DDBJ whole genome shotgun (WGS) entry which is preliminary data.</text>
</comment>
<feature type="region of interest" description="Disordered" evidence="4">
    <location>
        <begin position="1"/>
        <end position="30"/>
    </location>
</feature>
<name>A0AAW9RC35_9GAMM</name>
<evidence type="ECO:0000313" key="6">
    <source>
        <dbReference type="EMBL" id="MEJ8569717.1"/>
    </source>
</evidence>
<evidence type="ECO:0000259" key="5">
    <source>
        <dbReference type="Pfam" id="PF01967"/>
    </source>
</evidence>
<reference evidence="6 7" key="1">
    <citation type="submission" date="2024-02" db="EMBL/GenBank/DDBJ databases">
        <title>A novel Wenzhouxiangellaceae bacterium, isolated from coastal sediments.</title>
        <authorList>
            <person name="Du Z.-J."/>
            <person name="Ye Y.-Q."/>
            <person name="Zhang X.-Y."/>
        </authorList>
    </citation>
    <scope>NUCLEOTIDE SEQUENCE [LARGE SCALE GENOMIC DNA]</scope>
    <source>
        <strain evidence="6 7">CH-27</strain>
    </source>
</reference>
<proteinExistence type="predicted"/>
<dbReference type="Pfam" id="PF01967">
    <property type="entry name" value="MoaC"/>
    <property type="match status" value="1"/>
</dbReference>
<dbReference type="InterPro" id="IPR002820">
    <property type="entry name" value="Mopterin_CF_biosynth-C_dom"/>
</dbReference>
<dbReference type="Proteomes" id="UP001359886">
    <property type="component" value="Unassembled WGS sequence"/>
</dbReference>
<dbReference type="NCBIfam" id="TIGR00581">
    <property type="entry name" value="moaC"/>
    <property type="match status" value="1"/>
</dbReference>
<feature type="compositionally biased region" description="Low complexity" evidence="4">
    <location>
        <begin position="1"/>
        <end position="26"/>
    </location>
</feature>
<dbReference type="AlphaFoldDB" id="A0AAW9RC35"/>
<dbReference type="InterPro" id="IPR036522">
    <property type="entry name" value="MoaC_sf"/>
</dbReference>
<evidence type="ECO:0000256" key="4">
    <source>
        <dbReference type="SAM" id="MobiDB-lite"/>
    </source>
</evidence>
<dbReference type="InterPro" id="IPR023045">
    <property type="entry name" value="MoaC"/>
</dbReference>
<dbReference type="RefSeq" id="WP_354697044.1">
    <property type="nucleotide sequence ID" value="NZ_JAZHOG010000017.1"/>
</dbReference>
<keyword evidence="2" id="KW-0501">Molybdenum cofactor biosynthesis</keyword>
<accession>A0AAW9RC35</accession>
<evidence type="ECO:0000256" key="1">
    <source>
        <dbReference type="ARBA" id="ARBA00005046"/>
    </source>
</evidence>
<dbReference type="Gene3D" id="3.30.70.640">
    <property type="entry name" value="Molybdopterin cofactor biosynthesis C (MoaC) domain"/>
    <property type="match status" value="1"/>
</dbReference>
<dbReference type="EC" id="4.6.1.17" evidence="6"/>
<sequence length="198" mass="20804">MTERQAGAGKETSGAGAAGSERSSSGHWSMADVSVKAVSRRVAMAGGRIEVGADAMRRLLEGSLPKGDPLAMAEIAGILAAKKTPELIPLCHPIGLNRVAVRFEPLPDENAVAAWCLAEIAERTGVEMEALTGLNLALLTIWDLVKPVEPALRISDVKLLYKSGGKHGDWTHPDGMDDAARGCLAEFTGQDTMGYSGP</sequence>
<dbReference type="NCBIfam" id="NF006870">
    <property type="entry name" value="PRK09364.1"/>
    <property type="match status" value="1"/>
</dbReference>